<dbReference type="EMBL" id="LFZW01000004">
    <property type="protein sequence ID" value="KMY41467.1"/>
    <property type="molecule type" value="Genomic_DNA"/>
</dbReference>
<protein>
    <recommendedName>
        <fullName evidence="1">Endospore appendages core domain-containing protein</fullName>
    </recommendedName>
</protein>
<dbReference type="InterPro" id="IPR025055">
    <property type="entry name" value="Ena_core"/>
</dbReference>
<reference evidence="3" key="1">
    <citation type="submission" date="2015-07" db="EMBL/GenBank/DDBJ databases">
        <title>Genome sequencing project for genomic taxonomy and phylogenomics of Bacillus-like bacteria.</title>
        <authorList>
            <person name="Liu B."/>
            <person name="Wang J."/>
            <person name="Zhu Y."/>
            <person name="Liu G."/>
            <person name="Chen Q."/>
            <person name="Chen Z."/>
            <person name="Lan J."/>
            <person name="Che J."/>
            <person name="Ge C."/>
            <person name="Shi H."/>
            <person name="Pan Z."/>
            <person name="Liu X."/>
        </authorList>
    </citation>
    <scope>NUCLEOTIDE SEQUENCE [LARGE SCALE GENOMIC DNA]</scope>
    <source>
        <strain evidence="3">FJAT-27997</strain>
    </source>
</reference>
<organism evidence="2 3">
    <name type="scientific">Peribacillus loiseleuriae</name>
    <dbReference type="NCBI Taxonomy" id="1679170"/>
    <lineage>
        <taxon>Bacteria</taxon>
        <taxon>Bacillati</taxon>
        <taxon>Bacillota</taxon>
        <taxon>Bacilli</taxon>
        <taxon>Bacillales</taxon>
        <taxon>Bacillaceae</taxon>
        <taxon>Peribacillus</taxon>
    </lineage>
</organism>
<feature type="domain" description="Endospore appendages core" evidence="1">
    <location>
        <begin position="35"/>
        <end position="138"/>
    </location>
</feature>
<dbReference type="Proteomes" id="UP000037146">
    <property type="component" value="Unassembled WGS sequence"/>
</dbReference>
<dbReference type="RefSeq" id="WP_049684123.1">
    <property type="nucleotide sequence ID" value="NZ_LFZW01000004.1"/>
</dbReference>
<sequence>MQLNENPTTHCLKVLKVFDQVNNSLVIKFKKTVHLKKKRLDDLICCDFCIPCGEVGKSTLWTTYGLSQIGGSICINFKRGCGSSLAVFVNGEKQANINEGSSFSATFTHLDSIEVQCNGKSSQNNHCYGDFKLMLHFHQNDNCNLNSIKDIKSTTCHLSDCHGNLVSLNDDCSITCKELTYPEDRVTVPVINQLGKTVFLQRVDLLKQGFICIQFINHNGQTCLKCIIPFYEVDSVVLCAPQGTEINCTITDVDCKAHVIPSVYNDTHCIEAVIILSICQSISSVADVCIELKGTICRPREDLNNEDLNHVWCQ</sequence>
<proteinExistence type="predicted"/>
<gene>
    <name evidence="2" type="ORF">AC625_24935</name>
</gene>
<evidence type="ECO:0000313" key="3">
    <source>
        <dbReference type="Proteomes" id="UP000037146"/>
    </source>
</evidence>
<dbReference type="PATRIC" id="fig|1679170.3.peg.5608"/>
<accession>A0A0K9G5G6</accession>
<evidence type="ECO:0000259" key="1">
    <source>
        <dbReference type="Pfam" id="PF13157"/>
    </source>
</evidence>
<comment type="caution">
    <text evidence="2">The sequence shown here is derived from an EMBL/GenBank/DDBJ whole genome shotgun (WGS) entry which is preliminary data.</text>
</comment>
<keyword evidence="3" id="KW-1185">Reference proteome</keyword>
<dbReference type="AlphaFoldDB" id="A0A0K9G5G6"/>
<name>A0A0K9G5G6_9BACI</name>
<dbReference type="Pfam" id="PF13157">
    <property type="entry name" value="Enas"/>
    <property type="match status" value="1"/>
</dbReference>
<evidence type="ECO:0000313" key="2">
    <source>
        <dbReference type="EMBL" id="KMY41467.1"/>
    </source>
</evidence>
<dbReference type="OrthoDB" id="2680078at2"/>
<dbReference type="STRING" id="1679170.AC625_24935"/>